<dbReference type="AlphaFoldDB" id="A0A2S7I5W5"/>
<dbReference type="Gene3D" id="2.40.160.20">
    <property type="match status" value="1"/>
</dbReference>
<sequence length="222" mass="25617">MKRKTLVIIILFFFSFLAYAQRHEIGIQLGTSNLTGDIGKTKYINPLPDGNSFTKDKLPFYGAIMYRMNFNPYQSVRFRLAYNRISFDDRYAQELYRLSRKAKGSNSVYEASAIFDYNFFPVNEEQKSMISPYIFGGISGLMFNTTLEGNKFGFAIPFGAGLKYKFNYNWALFGEFMFRATNSDTLDYSDEYNLGNLNSKDWMNSLSLGLSYSFGRPPCYCQ</sequence>
<name>A0A2S7I5W5_9FLAO</name>
<dbReference type="InterPro" id="IPR011250">
    <property type="entry name" value="OMP/PagP_B-barrel"/>
</dbReference>
<keyword evidence="1" id="KW-0732">Signal</keyword>
<feature type="domain" description="DUF6089" evidence="2">
    <location>
        <begin position="4"/>
        <end position="221"/>
    </location>
</feature>
<protein>
    <recommendedName>
        <fullName evidence="2">DUF6089 domain-containing protein</fullName>
    </recommendedName>
</protein>
<dbReference type="EMBL" id="PTPZ01000002">
    <property type="protein sequence ID" value="PPZ91968.1"/>
    <property type="molecule type" value="Genomic_DNA"/>
</dbReference>
<comment type="caution">
    <text evidence="3">The sequence shown here is derived from an EMBL/GenBank/DDBJ whole genome shotgun (WGS) entry which is preliminary data.</text>
</comment>
<evidence type="ECO:0000313" key="4">
    <source>
        <dbReference type="Proteomes" id="UP000238565"/>
    </source>
</evidence>
<gene>
    <name evidence="3" type="ORF">C3729_03020</name>
</gene>
<dbReference type="InterPro" id="IPR045743">
    <property type="entry name" value="DUF6089"/>
</dbReference>
<evidence type="ECO:0000259" key="2">
    <source>
        <dbReference type="Pfam" id="PF19573"/>
    </source>
</evidence>
<proteinExistence type="predicted"/>
<feature type="signal peptide" evidence="1">
    <location>
        <begin position="1"/>
        <end position="20"/>
    </location>
</feature>
<dbReference type="Proteomes" id="UP000238565">
    <property type="component" value="Unassembled WGS sequence"/>
</dbReference>
<evidence type="ECO:0000256" key="1">
    <source>
        <dbReference type="SAM" id="SignalP"/>
    </source>
</evidence>
<dbReference type="SUPFAM" id="SSF56925">
    <property type="entry name" value="OMPA-like"/>
    <property type="match status" value="1"/>
</dbReference>
<dbReference type="RefSeq" id="WP_104792812.1">
    <property type="nucleotide sequence ID" value="NZ_PTPZ01000002.1"/>
</dbReference>
<reference evidence="3 4" key="1">
    <citation type="submission" date="2018-02" db="EMBL/GenBank/DDBJ databases">
        <title>Draft genome sequence of bacterial isolates from marine environment.</title>
        <authorList>
            <person name="Singh S.K."/>
            <person name="Hill R."/>
            <person name="Major S."/>
            <person name="Cai H."/>
            <person name="Li Y."/>
        </authorList>
    </citation>
    <scope>NUCLEOTIDE SEQUENCE [LARGE SCALE GENOMIC DNA]</scope>
    <source>
        <strain evidence="3 4">IMET F</strain>
    </source>
</reference>
<evidence type="ECO:0000313" key="3">
    <source>
        <dbReference type="EMBL" id="PPZ91968.1"/>
    </source>
</evidence>
<dbReference type="Pfam" id="PF19573">
    <property type="entry name" value="DUF6089"/>
    <property type="match status" value="1"/>
</dbReference>
<organism evidence="3 4">
    <name type="scientific">Cloacibacterium normanense</name>
    <dbReference type="NCBI Taxonomy" id="237258"/>
    <lineage>
        <taxon>Bacteria</taxon>
        <taxon>Pseudomonadati</taxon>
        <taxon>Bacteroidota</taxon>
        <taxon>Flavobacteriia</taxon>
        <taxon>Flavobacteriales</taxon>
        <taxon>Weeksellaceae</taxon>
    </lineage>
</organism>
<accession>A0A2S7I5W5</accession>
<feature type="chain" id="PRO_5015429059" description="DUF6089 domain-containing protein" evidence="1">
    <location>
        <begin position="21"/>
        <end position="222"/>
    </location>
</feature>